<evidence type="ECO:0000256" key="2">
    <source>
        <dbReference type="ARBA" id="ARBA00023125"/>
    </source>
</evidence>
<proteinExistence type="predicted"/>
<dbReference type="RefSeq" id="WP_048631493.1">
    <property type="nucleotide sequence ID" value="NZ_CVQQ01000003.1"/>
</dbReference>
<protein>
    <submittedName>
        <fullName evidence="6">TetR family transcriptional regulator</fullName>
    </submittedName>
</protein>
<evidence type="ECO:0000313" key="7">
    <source>
        <dbReference type="Proteomes" id="UP000279306"/>
    </source>
</evidence>
<feature type="domain" description="HTH tetR-type" evidence="5">
    <location>
        <begin position="14"/>
        <end position="74"/>
    </location>
</feature>
<keyword evidence="3" id="KW-0804">Transcription</keyword>
<gene>
    <name evidence="6" type="ORF">NCTC10437_05724</name>
</gene>
<keyword evidence="1" id="KW-0805">Transcription regulation</keyword>
<dbReference type="InterPro" id="IPR009057">
    <property type="entry name" value="Homeodomain-like_sf"/>
</dbReference>
<keyword evidence="2 4" id="KW-0238">DNA-binding</keyword>
<feature type="DNA-binding region" description="H-T-H motif" evidence="4">
    <location>
        <begin position="37"/>
        <end position="56"/>
    </location>
</feature>
<dbReference type="AlphaFoldDB" id="A0A448J1W3"/>
<evidence type="ECO:0000256" key="1">
    <source>
        <dbReference type="ARBA" id="ARBA00023015"/>
    </source>
</evidence>
<dbReference type="GO" id="GO:0003677">
    <property type="term" value="F:DNA binding"/>
    <property type="evidence" value="ECO:0007669"/>
    <property type="project" value="UniProtKB-UniRule"/>
</dbReference>
<dbReference type="Pfam" id="PF00440">
    <property type="entry name" value="TetR_N"/>
    <property type="match status" value="1"/>
</dbReference>
<sequence length="208" mass="21823">MGAEERSAGGRPRAFDEDQALDSAIDVFWRLGYEGASLAELTNAMGINRPSLYAVFGSKEELFIRALQRYGTTYHEHLGQLLSRPGAYQVLESYLRATANAVRAGSAPGCLSIQGGLSCGPNNARIPRLLAEYRHSIEAAVADALARTEDAAGIDTAALAGYAVTIGQGLAVDAAGGVPQARLDAVVDVALAGLATMLPPARRGRQKP</sequence>
<dbReference type="PROSITE" id="PS50977">
    <property type="entry name" value="HTH_TETR_2"/>
    <property type="match status" value="1"/>
</dbReference>
<dbReference type="InterPro" id="IPR001647">
    <property type="entry name" value="HTH_TetR"/>
</dbReference>
<accession>A0A448J1W3</accession>
<organism evidence="6 7">
    <name type="scientific">Mycolicibacterium aurum</name>
    <name type="common">Mycobacterium aurum</name>
    <dbReference type="NCBI Taxonomy" id="1791"/>
    <lineage>
        <taxon>Bacteria</taxon>
        <taxon>Bacillati</taxon>
        <taxon>Actinomycetota</taxon>
        <taxon>Actinomycetes</taxon>
        <taxon>Mycobacteriales</taxon>
        <taxon>Mycobacteriaceae</taxon>
        <taxon>Mycolicibacterium</taxon>
    </lineage>
</organism>
<dbReference type="Gene3D" id="1.10.10.60">
    <property type="entry name" value="Homeodomain-like"/>
    <property type="match status" value="1"/>
</dbReference>
<dbReference type="PANTHER" id="PTHR47506">
    <property type="entry name" value="TRANSCRIPTIONAL REGULATORY PROTEIN"/>
    <property type="match status" value="1"/>
</dbReference>
<keyword evidence="7" id="KW-1185">Reference proteome</keyword>
<dbReference type="STRING" id="1791.GCA_001049355_01596"/>
<evidence type="ECO:0000259" key="5">
    <source>
        <dbReference type="PROSITE" id="PS50977"/>
    </source>
</evidence>
<dbReference type="KEGG" id="mauu:NCTC10437_05724"/>
<evidence type="ECO:0000256" key="4">
    <source>
        <dbReference type="PROSITE-ProRule" id="PRU00335"/>
    </source>
</evidence>
<reference evidence="6 7" key="1">
    <citation type="submission" date="2018-12" db="EMBL/GenBank/DDBJ databases">
        <authorList>
            <consortium name="Pathogen Informatics"/>
        </authorList>
    </citation>
    <scope>NUCLEOTIDE SEQUENCE [LARGE SCALE GENOMIC DNA]</scope>
    <source>
        <strain evidence="6 7">NCTC10437</strain>
    </source>
</reference>
<dbReference type="InterPro" id="IPR036271">
    <property type="entry name" value="Tet_transcr_reg_TetR-rel_C_sf"/>
</dbReference>
<dbReference type="OrthoDB" id="9805134at2"/>
<dbReference type="PANTHER" id="PTHR47506:SF1">
    <property type="entry name" value="HTH-TYPE TRANSCRIPTIONAL REGULATOR YJDC"/>
    <property type="match status" value="1"/>
</dbReference>
<dbReference type="PRINTS" id="PR00455">
    <property type="entry name" value="HTHTETR"/>
</dbReference>
<dbReference type="Gene3D" id="1.10.357.10">
    <property type="entry name" value="Tetracycline Repressor, domain 2"/>
    <property type="match status" value="1"/>
</dbReference>
<dbReference type="SUPFAM" id="SSF48498">
    <property type="entry name" value="Tetracyclin repressor-like, C-terminal domain"/>
    <property type="match status" value="1"/>
</dbReference>
<dbReference type="EMBL" id="LR134356">
    <property type="protein sequence ID" value="VEG58692.1"/>
    <property type="molecule type" value="Genomic_DNA"/>
</dbReference>
<evidence type="ECO:0000313" key="6">
    <source>
        <dbReference type="EMBL" id="VEG58692.1"/>
    </source>
</evidence>
<evidence type="ECO:0000256" key="3">
    <source>
        <dbReference type="ARBA" id="ARBA00023163"/>
    </source>
</evidence>
<dbReference type="Proteomes" id="UP000279306">
    <property type="component" value="Chromosome"/>
</dbReference>
<dbReference type="SUPFAM" id="SSF46689">
    <property type="entry name" value="Homeodomain-like"/>
    <property type="match status" value="1"/>
</dbReference>
<name>A0A448J1W3_MYCAU</name>